<dbReference type="InterPro" id="IPR029024">
    <property type="entry name" value="TerB-like"/>
</dbReference>
<reference evidence="2 3" key="2">
    <citation type="submission" date="2014-10" db="EMBL/GenBank/DDBJ databases">
        <title>Paracoccus sanguinis sp. nov., isolated from clinical specimens of New York State patients.</title>
        <authorList>
            <person name="Mingle L.A."/>
            <person name="Cole J.A."/>
            <person name="Lapierre P."/>
            <person name="Musser K.A."/>
        </authorList>
    </citation>
    <scope>NUCLEOTIDE SEQUENCE [LARGE SCALE GENOMIC DNA]</scope>
    <source>
        <strain evidence="2 3">HAMBI 3106</strain>
    </source>
</reference>
<dbReference type="SUPFAM" id="SSF158682">
    <property type="entry name" value="TerB-like"/>
    <property type="match status" value="1"/>
</dbReference>
<dbReference type="InterPro" id="IPR007791">
    <property type="entry name" value="DjlA_N"/>
</dbReference>
<name>A0A099FCE7_9RHOB</name>
<dbReference type="EMBL" id="JRKS01000015">
    <property type="protein sequence ID" value="KGJ07903.1"/>
    <property type="molecule type" value="Genomic_DNA"/>
</dbReference>
<dbReference type="OrthoDB" id="5402150at2"/>
<keyword evidence="3" id="KW-1185">Reference proteome</keyword>
<evidence type="ECO:0000259" key="1">
    <source>
        <dbReference type="Pfam" id="PF05099"/>
    </source>
</evidence>
<reference evidence="2 3" key="1">
    <citation type="submission" date="2014-09" db="EMBL/GenBank/DDBJ databases">
        <authorList>
            <person name="McGinnis J.M."/>
            <person name="Wolfgang W.J."/>
        </authorList>
    </citation>
    <scope>NUCLEOTIDE SEQUENCE [LARGE SCALE GENOMIC DNA]</scope>
    <source>
        <strain evidence="2 3">HAMBI 3106</strain>
    </source>
</reference>
<gene>
    <name evidence="2" type="ORF">IC63_06770</name>
</gene>
<dbReference type="Proteomes" id="UP000029917">
    <property type="component" value="Unassembled WGS sequence"/>
</dbReference>
<dbReference type="Pfam" id="PF05099">
    <property type="entry name" value="TerB"/>
    <property type="match status" value="1"/>
</dbReference>
<protein>
    <recommendedName>
        <fullName evidence="1">Co-chaperone DjlA N-terminal domain-containing protein</fullName>
    </recommendedName>
</protein>
<accession>A0A099FCE7</accession>
<organism evidence="2 3">
    <name type="scientific">Paracoccus sphaerophysae</name>
    <dbReference type="NCBI Taxonomy" id="690417"/>
    <lineage>
        <taxon>Bacteria</taxon>
        <taxon>Pseudomonadati</taxon>
        <taxon>Pseudomonadota</taxon>
        <taxon>Alphaproteobacteria</taxon>
        <taxon>Rhodobacterales</taxon>
        <taxon>Paracoccaceae</taxon>
        <taxon>Paracoccus</taxon>
    </lineage>
</organism>
<comment type="caution">
    <text evidence="2">The sequence shown here is derived from an EMBL/GenBank/DDBJ whole genome shotgun (WGS) entry which is preliminary data.</text>
</comment>
<sequence>MFRNLLPRLFGEDPPASGLSADDAEMAVAALLVRIARADHRYHDEERARIDALLAQRTRLSPGAAADRRAAAEMLEAEAPDTVRFTRAVKERIPLDQRNAVISAMWEIALADGHRSADEDSAVRLAAKLLGVNDVDSALARQDVERSLAAGQD</sequence>
<dbReference type="CDD" id="cd07313">
    <property type="entry name" value="terB_like_2"/>
    <property type="match status" value="1"/>
</dbReference>
<evidence type="ECO:0000313" key="2">
    <source>
        <dbReference type="EMBL" id="KGJ07903.1"/>
    </source>
</evidence>
<feature type="domain" description="Co-chaperone DjlA N-terminal" evidence="1">
    <location>
        <begin position="26"/>
        <end position="142"/>
    </location>
</feature>
<dbReference type="RefSeq" id="WP_036718233.1">
    <property type="nucleotide sequence ID" value="NZ_JRKS01000015.1"/>
</dbReference>
<dbReference type="Gene3D" id="1.10.3680.10">
    <property type="entry name" value="TerB-like"/>
    <property type="match status" value="1"/>
</dbReference>
<dbReference type="STRING" id="690417.IC63_06770"/>
<proteinExistence type="predicted"/>
<evidence type="ECO:0000313" key="3">
    <source>
        <dbReference type="Proteomes" id="UP000029917"/>
    </source>
</evidence>
<dbReference type="AlphaFoldDB" id="A0A099FCE7"/>